<dbReference type="Proteomes" id="UP000190166">
    <property type="component" value="Unassembled WGS sequence"/>
</dbReference>
<protein>
    <submittedName>
        <fullName evidence="2">Porphyromonas-type peptidyl-arginine deiminase</fullName>
    </submittedName>
</protein>
<organism evidence="2 3">
    <name type="scientific">Chitinophaga ginsengisegetis</name>
    <dbReference type="NCBI Taxonomy" id="393003"/>
    <lineage>
        <taxon>Bacteria</taxon>
        <taxon>Pseudomonadati</taxon>
        <taxon>Bacteroidota</taxon>
        <taxon>Chitinophagia</taxon>
        <taxon>Chitinophagales</taxon>
        <taxon>Chitinophagaceae</taxon>
        <taxon>Chitinophaga</taxon>
    </lineage>
</organism>
<keyword evidence="3" id="KW-1185">Reference proteome</keyword>
<dbReference type="SUPFAM" id="SSF55909">
    <property type="entry name" value="Pentein"/>
    <property type="match status" value="1"/>
</dbReference>
<dbReference type="Gene3D" id="3.75.10.10">
    <property type="entry name" value="L-arginine/glycine Amidinotransferase, Chain A"/>
    <property type="match status" value="1"/>
</dbReference>
<dbReference type="AlphaFoldDB" id="A0A1T5P6T8"/>
<evidence type="ECO:0000313" key="3">
    <source>
        <dbReference type="Proteomes" id="UP000190166"/>
    </source>
</evidence>
<name>A0A1T5P6T8_9BACT</name>
<dbReference type="RefSeq" id="WP_079471577.1">
    <property type="nucleotide sequence ID" value="NZ_FUZZ01000003.1"/>
</dbReference>
<dbReference type="GO" id="GO:0009446">
    <property type="term" value="P:putrescine biosynthetic process"/>
    <property type="evidence" value="ECO:0007669"/>
    <property type="project" value="InterPro"/>
</dbReference>
<evidence type="ECO:0000256" key="1">
    <source>
        <dbReference type="ARBA" id="ARBA00022801"/>
    </source>
</evidence>
<gene>
    <name evidence="2" type="ORF">SAMN05660461_4313</name>
</gene>
<reference evidence="2 3" key="1">
    <citation type="submission" date="2017-02" db="EMBL/GenBank/DDBJ databases">
        <authorList>
            <person name="Peterson S.W."/>
        </authorList>
    </citation>
    <scope>NUCLEOTIDE SEQUENCE [LARGE SCALE GENOMIC DNA]</scope>
    <source>
        <strain evidence="2 3">DSM 18108</strain>
    </source>
</reference>
<sequence length="329" mass="37877">MVKADFDKVNHLFLSYPDGFSNEYNELVPFFDKLITKIPNDIHLHVIVSNIRAKQKLEFKFPRRTMDIIVEEGWNEIWLRDVMGISNGEHIYKPIYEPNYCNYLTKTMNYRNLNNVAINIIKDHLQKGIVQVPLKLDGGNFIANHRFAFITEKLLQDNDLPEKEITAIIKNKMGVTPILVPMNKGDVVGHTDGYMGFIEDDIICISEYPKLDSLKDDNKYLDTLKGICGDLNLRIQPIQDRPLGYSIPCECEAKKKCCTYTATGCYVNFLRLNNTIILPEYTLTNLKETMYYNNVNEEALSKYGYQVIKINCDMLAQHGGSLRCLSFTC</sequence>
<dbReference type="GO" id="GO:0004668">
    <property type="term" value="F:protein-arginine deiminase activity"/>
    <property type="evidence" value="ECO:0007669"/>
    <property type="project" value="InterPro"/>
</dbReference>
<accession>A0A1T5P6T8</accession>
<keyword evidence="1" id="KW-0378">Hydrolase</keyword>
<dbReference type="Pfam" id="PF04371">
    <property type="entry name" value="PAD_porph"/>
    <property type="match status" value="1"/>
</dbReference>
<evidence type="ECO:0000313" key="2">
    <source>
        <dbReference type="EMBL" id="SKD08421.1"/>
    </source>
</evidence>
<dbReference type="EMBL" id="FUZZ01000003">
    <property type="protein sequence ID" value="SKD08421.1"/>
    <property type="molecule type" value="Genomic_DNA"/>
</dbReference>
<proteinExistence type="predicted"/>
<dbReference type="STRING" id="393003.SAMN05660461_4313"/>
<dbReference type="InterPro" id="IPR007466">
    <property type="entry name" value="Peptidyl-Arg-deiminase_porph"/>
</dbReference>